<accession>A0A835B9E3</accession>
<evidence type="ECO:0000313" key="2">
    <source>
        <dbReference type="Proteomes" id="UP000636709"/>
    </source>
</evidence>
<gene>
    <name evidence="1" type="ORF">HU200_039624</name>
</gene>
<reference evidence="1" key="1">
    <citation type="submission" date="2020-07" db="EMBL/GenBank/DDBJ databases">
        <title>Genome sequence and genetic diversity analysis of an under-domesticated orphan crop, white fonio (Digitaria exilis).</title>
        <authorList>
            <person name="Bennetzen J.L."/>
            <person name="Chen S."/>
            <person name="Ma X."/>
            <person name="Wang X."/>
            <person name="Yssel A.E.J."/>
            <person name="Chaluvadi S.R."/>
            <person name="Johnson M."/>
            <person name="Gangashetty P."/>
            <person name="Hamidou F."/>
            <person name="Sanogo M.D."/>
            <person name="Zwaenepoel A."/>
            <person name="Wallace J."/>
            <person name="Van De Peer Y."/>
            <person name="Van Deynze A."/>
        </authorList>
    </citation>
    <scope>NUCLEOTIDE SEQUENCE</scope>
    <source>
        <tissue evidence="1">Leaves</tissue>
    </source>
</reference>
<organism evidence="1 2">
    <name type="scientific">Digitaria exilis</name>
    <dbReference type="NCBI Taxonomy" id="1010633"/>
    <lineage>
        <taxon>Eukaryota</taxon>
        <taxon>Viridiplantae</taxon>
        <taxon>Streptophyta</taxon>
        <taxon>Embryophyta</taxon>
        <taxon>Tracheophyta</taxon>
        <taxon>Spermatophyta</taxon>
        <taxon>Magnoliopsida</taxon>
        <taxon>Liliopsida</taxon>
        <taxon>Poales</taxon>
        <taxon>Poaceae</taxon>
        <taxon>PACMAD clade</taxon>
        <taxon>Panicoideae</taxon>
        <taxon>Panicodae</taxon>
        <taxon>Paniceae</taxon>
        <taxon>Anthephorinae</taxon>
        <taxon>Digitaria</taxon>
    </lineage>
</organism>
<proteinExistence type="predicted"/>
<dbReference type="AlphaFoldDB" id="A0A835B9E3"/>
<dbReference type="OrthoDB" id="675438at2759"/>
<evidence type="ECO:0000313" key="1">
    <source>
        <dbReference type="EMBL" id="KAF8692523.1"/>
    </source>
</evidence>
<comment type="caution">
    <text evidence="1">The sequence shown here is derived from an EMBL/GenBank/DDBJ whole genome shotgun (WGS) entry which is preliminary data.</text>
</comment>
<protein>
    <submittedName>
        <fullName evidence="1">Uncharacterized protein</fullName>
    </submittedName>
</protein>
<keyword evidence="2" id="KW-1185">Reference proteome</keyword>
<dbReference type="Proteomes" id="UP000636709">
    <property type="component" value="Unassembled WGS sequence"/>
</dbReference>
<name>A0A835B9E3_9POAL</name>
<dbReference type="EMBL" id="JACEFO010001939">
    <property type="protein sequence ID" value="KAF8692523.1"/>
    <property type="molecule type" value="Genomic_DNA"/>
</dbReference>
<sequence>MVACWALWTHRNEVTFDGVVLSLRRWKKIFRDEFCLILHKSKPTLKLELENWLCNFR</sequence>